<dbReference type="KEGG" id="asa:ASA_1674"/>
<dbReference type="NCBIfam" id="NF033682">
    <property type="entry name" value="retention_LapA"/>
    <property type="match status" value="1"/>
</dbReference>
<dbReference type="Gene3D" id="2.60.40.1200">
    <property type="match status" value="2"/>
</dbReference>
<dbReference type="eggNOG" id="COG2931">
    <property type="taxonomic scope" value="Bacteria"/>
</dbReference>
<feature type="domain" description="Cadherin-like" evidence="2">
    <location>
        <begin position="305"/>
        <end position="389"/>
    </location>
</feature>
<dbReference type="HOGENOM" id="CLU_481963_0_0_6"/>
<reference evidence="4" key="1">
    <citation type="journal article" date="2008" name="BMC Genomics">
        <title>The genome of Aeromonas salmonicida subsp. salmonicida A449: insights into the evolution of a fish pathogen.</title>
        <authorList>
            <person name="Reith M.E."/>
            <person name="Singh R.K."/>
            <person name="Curtis B."/>
            <person name="Boyd J.M."/>
            <person name="Bouevitch A."/>
            <person name="Kimball J."/>
            <person name="Munholland J."/>
            <person name="Murphy C."/>
            <person name="Sarty D."/>
            <person name="Williams J."/>
            <person name="Nash J.H."/>
            <person name="Johnson S.C."/>
            <person name="Brown L.L."/>
        </authorList>
    </citation>
    <scope>NUCLEOTIDE SEQUENCE [LARGE SCALE GENOMIC DNA]</scope>
    <source>
        <strain evidence="4">A449</strain>
    </source>
</reference>
<dbReference type="InterPro" id="IPR047777">
    <property type="entry name" value="LapA-like_RM"/>
</dbReference>
<protein>
    <submittedName>
        <fullName evidence="3">RTX toxin-like protein</fullName>
    </submittedName>
</protein>
<organism evidence="3 4">
    <name type="scientific">Aeromonas salmonicida (strain A449)</name>
    <dbReference type="NCBI Taxonomy" id="382245"/>
    <lineage>
        <taxon>Bacteria</taxon>
        <taxon>Pseudomonadati</taxon>
        <taxon>Pseudomonadota</taxon>
        <taxon>Gammaproteobacteria</taxon>
        <taxon>Aeromonadales</taxon>
        <taxon>Aeromonadaceae</taxon>
        <taxon>Aeromonas</taxon>
    </lineage>
</organism>
<evidence type="ECO:0000259" key="2">
    <source>
        <dbReference type="Pfam" id="PF17892"/>
    </source>
</evidence>
<accession>A4SLI3</accession>
<evidence type="ECO:0000313" key="4">
    <source>
        <dbReference type="Proteomes" id="UP000000225"/>
    </source>
</evidence>
<feature type="domain" description="Cadherin-like" evidence="2">
    <location>
        <begin position="229"/>
        <end position="282"/>
    </location>
</feature>
<sequence>MDMRTQVIDKTVVVSSIEGNVQILLADGSSRPLQKGEILQPGAKLNIADDAKLLLAPYDDAPTATTPDSSAPDVPVPGLQQVPDDGTATSPEIAALQQSILQGVDPTQNFEASAAGGAPAAGGGGGGIGGVAGASGNGGFVTIDRTGDATIAAAGFDTAYQTEPVVDTEQLAEPLLTNELSDEGEQLTVAEGEVLNGNLLTNTVNTDGPEAASVPLFSWGDNINVTAGTSVTIDGIGSLIVNTDGSFTFTPAPNYDGAVPPVTYVVSDGTDTVQSTLELTITPVNALSDQSESVVVTEDSAGSGNLLVNTTDNDGPQAPSITGFSWGAITDPVLGTPVTLTGVGTLLVNADGSYQFTPAPNYDGSVPPVNYSVTDGVDTVQSTLSITITPVDEPAELGGFQLEGGDLTLSEVALADGSDSDTTALTQSGVFTFNAADGVQSLTLGDITLISNGQSTGSDRH</sequence>
<feature type="region of interest" description="Disordered" evidence="1">
    <location>
        <begin position="59"/>
        <end position="88"/>
    </location>
</feature>
<dbReference type="Pfam" id="PF17892">
    <property type="entry name" value="Cadherin_5"/>
    <property type="match status" value="2"/>
</dbReference>
<dbReference type="InterPro" id="IPR041690">
    <property type="entry name" value="Cadherin_5"/>
</dbReference>
<dbReference type="Proteomes" id="UP000000225">
    <property type="component" value="Chromosome"/>
</dbReference>
<name>A4SLI3_AERS4</name>
<evidence type="ECO:0000313" key="3">
    <source>
        <dbReference type="EMBL" id="ABO89755.1"/>
    </source>
</evidence>
<dbReference type="PATRIC" id="fig|382245.13.peg.1657"/>
<evidence type="ECO:0000256" key="1">
    <source>
        <dbReference type="SAM" id="MobiDB-lite"/>
    </source>
</evidence>
<proteinExistence type="predicted"/>
<dbReference type="AlphaFoldDB" id="A4SLI3"/>
<gene>
    <name evidence="3" type="ordered locus">ASA_1674</name>
</gene>
<dbReference type="EMBL" id="CP000644">
    <property type="protein sequence ID" value="ABO89755.1"/>
    <property type="molecule type" value="Genomic_DNA"/>
</dbReference>
<dbReference type="STRING" id="29491.GCA_000820065_02140"/>